<dbReference type="AlphaFoldDB" id="A0A8J2KVI4"/>
<evidence type="ECO:0000313" key="2">
    <source>
        <dbReference type="Proteomes" id="UP000708208"/>
    </source>
</evidence>
<accession>A0A8J2KVI4</accession>
<reference evidence="1" key="1">
    <citation type="submission" date="2021-06" db="EMBL/GenBank/DDBJ databases">
        <authorList>
            <person name="Hodson N. C."/>
            <person name="Mongue J. A."/>
            <person name="Jaron S. K."/>
        </authorList>
    </citation>
    <scope>NUCLEOTIDE SEQUENCE</scope>
</reference>
<gene>
    <name evidence="1" type="ORF">AFUS01_LOCUS34398</name>
</gene>
<dbReference type="EMBL" id="CAJVCH010532063">
    <property type="protein sequence ID" value="CAG7824229.1"/>
    <property type="molecule type" value="Genomic_DNA"/>
</dbReference>
<proteinExistence type="predicted"/>
<sequence length="84" mass="9785">MYILHKVTSNNLHCIASPEQDTSTYVVYIRMYNYLFPYLELEQNCPCTQTAQQSVYGATANQYQILITVACSIVELPRERWNVM</sequence>
<name>A0A8J2KVI4_9HEXA</name>
<organism evidence="1 2">
    <name type="scientific">Allacma fusca</name>
    <dbReference type="NCBI Taxonomy" id="39272"/>
    <lineage>
        <taxon>Eukaryota</taxon>
        <taxon>Metazoa</taxon>
        <taxon>Ecdysozoa</taxon>
        <taxon>Arthropoda</taxon>
        <taxon>Hexapoda</taxon>
        <taxon>Collembola</taxon>
        <taxon>Symphypleona</taxon>
        <taxon>Sminthuridae</taxon>
        <taxon>Allacma</taxon>
    </lineage>
</organism>
<dbReference type="Proteomes" id="UP000708208">
    <property type="component" value="Unassembled WGS sequence"/>
</dbReference>
<comment type="caution">
    <text evidence="1">The sequence shown here is derived from an EMBL/GenBank/DDBJ whole genome shotgun (WGS) entry which is preliminary data.</text>
</comment>
<protein>
    <submittedName>
        <fullName evidence="1">Uncharacterized protein</fullName>
    </submittedName>
</protein>
<keyword evidence="2" id="KW-1185">Reference proteome</keyword>
<evidence type="ECO:0000313" key="1">
    <source>
        <dbReference type="EMBL" id="CAG7824229.1"/>
    </source>
</evidence>